<dbReference type="InterPro" id="IPR015410">
    <property type="entry name" value="DUF1985"/>
</dbReference>
<evidence type="ECO:0000313" key="7">
    <source>
        <dbReference type="Proteomes" id="UP000245207"/>
    </source>
</evidence>
<dbReference type="InterPro" id="IPR003653">
    <property type="entry name" value="Peptidase_C48_C"/>
</dbReference>
<feature type="domain" description="Ubiquitin-like protease family profile" evidence="5">
    <location>
        <begin position="737"/>
        <end position="942"/>
    </location>
</feature>
<dbReference type="GO" id="GO:0008483">
    <property type="term" value="F:transaminase activity"/>
    <property type="evidence" value="ECO:0007669"/>
    <property type="project" value="UniProtKB-KW"/>
</dbReference>
<evidence type="ECO:0000259" key="5">
    <source>
        <dbReference type="PROSITE" id="PS50600"/>
    </source>
</evidence>
<dbReference type="PANTHER" id="PTHR48449">
    <property type="entry name" value="DUF1985 DOMAIN-CONTAINING PROTEIN"/>
    <property type="match status" value="1"/>
</dbReference>
<evidence type="ECO:0000256" key="4">
    <source>
        <dbReference type="SAM" id="MobiDB-lite"/>
    </source>
</evidence>
<feature type="compositionally biased region" description="Polar residues" evidence="4">
    <location>
        <begin position="424"/>
        <end position="434"/>
    </location>
</feature>
<gene>
    <name evidence="6" type="ORF">CTI12_AA065900</name>
</gene>
<name>A0A2U1Q7F8_ARTAN</name>
<dbReference type="PROSITE" id="PS50600">
    <property type="entry name" value="ULP_PROTEASE"/>
    <property type="match status" value="1"/>
</dbReference>
<dbReference type="EMBL" id="PKPP01000345">
    <property type="protein sequence ID" value="PWA93937.1"/>
    <property type="molecule type" value="Genomic_DNA"/>
</dbReference>
<dbReference type="GO" id="GO:0008234">
    <property type="term" value="F:cysteine-type peptidase activity"/>
    <property type="evidence" value="ECO:0007669"/>
    <property type="project" value="InterPro"/>
</dbReference>
<keyword evidence="3" id="KW-0378">Hydrolase</keyword>
<dbReference type="Proteomes" id="UP000245207">
    <property type="component" value="Unassembled WGS sequence"/>
</dbReference>
<evidence type="ECO:0000256" key="2">
    <source>
        <dbReference type="ARBA" id="ARBA00022670"/>
    </source>
</evidence>
<dbReference type="InterPro" id="IPR038765">
    <property type="entry name" value="Papain-like_cys_pep_sf"/>
</dbReference>
<dbReference type="SUPFAM" id="SSF54001">
    <property type="entry name" value="Cysteine proteinases"/>
    <property type="match status" value="1"/>
</dbReference>
<keyword evidence="6" id="KW-0808">Transferase</keyword>
<feature type="compositionally biased region" description="Basic and acidic residues" evidence="4">
    <location>
        <begin position="439"/>
        <end position="451"/>
    </location>
</feature>
<keyword evidence="6" id="KW-0032">Aminotransferase</keyword>
<dbReference type="Gene3D" id="3.40.395.10">
    <property type="entry name" value="Adenoviral Proteinase, Chain A"/>
    <property type="match status" value="1"/>
</dbReference>
<dbReference type="Pfam" id="PF02902">
    <property type="entry name" value="Peptidase_C48"/>
    <property type="match status" value="1"/>
</dbReference>
<protein>
    <submittedName>
        <fullName evidence="6">Phospholipase-like, Aminotransferase-like mobile domain protein</fullName>
    </submittedName>
</protein>
<organism evidence="6 7">
    <name type="scientific">Artemisia annua</name>
    <name type="common">Sweet wormwood</name>
    <dbReference type="NCBI Taxonomy" id="35608"/>
    <lineage>
        <taxon>Eukaryota</taxon>
        <taxon>Viridiplantae</taxon>
        <taxon>Streptophyta</taxon>
        <taxon>Embryophyta</taxon>
        <taxon>Tracheophyta</taxon>
        <taxon>Spermatophyta</taxon>
        <taxon>Magnoliopsida</taxon>
        <taxon>eudicotyledons</taxon>
        <taxon>Gunneridae</taxon>
        <taxon>Pentapetalae</taxon>
        <taxon>asterids</taxon>
        <taxon>campanulids</taxon>
        <taxon>Asterales</taxon>
        <taxon>Asteraceae</taxon>
        <taxon>Asteroideae</taxon>
        <taxon>Anthemideae</taxon>
        <taxon>Artemisiinae</taxon>
        <taxon>Artemisia</taxon>
    </lineage>
</organism>
<evidence type="ECO:0000256" key="3">
    <source>
        <dbReference type="ARBA" id="ARBA00022801"/>
    </source>
</evidence>
<dbReference type="PANTHER" id="PTHR48449:SF1">
    <property type="entry name" value="DUF1985 DOMAIN-CONTAINING PROTEIN"/>
    <property type="match status" value="1"/>
</dbReference>
<dbReference type="Pfam" id="PF09331">
    <property type="entry name" value="DUF1985"/>
    <property type="match status" value="1"/>
</dbReference>
<evidence type="ECO:0000256" key="1">
    <source>
        <dbReference type="ARBA" id="ARBA00005234"/>
    </source>
</evidence>
<dbReference type="GO" id="GO:0006508">
    <property type="term" value="P:proteolysis"/>
    <property type="evidence" value="ECO:0007669"/>
    <property type="project" value="UniProtKB-KW"/>
</dbReference>
<proteinExistence type="inferred from homology"/>
<accession>A0A2U1Q7F8</accession>
<keyword evidence="2" id="KW-0645">Protease</keyword>
<evidence type="ECO:0000313" key="6">
    <source>
        <dbReference type="EMBL" id="PWA93937.1"/>
    </source>
</evidence>
<sequence length="942" mass="109064">MASPFHRVHVYDAKLSLRTKMHILKTIANQLSLKPDAYNLYKKSVFGPWLNVKTEEHDNHMLHFLLLHQRIIENPNTDVPFYFDIGPHSLEFGMREFCLVTGFRFGNASLKHLKGDDIVSSFHSRVFPTIAGLKGDEHILPLVCDNYQFKNLSDADAVRVCLLLAFEYVFMGVELRHVVPYELMVLVDDLEAWNNFPWGQLIWESFHRGVYNVAAKNRVAHLKKIKDVGPKSKNKPQYSLNGFVFPLKIWVLETFPNSDQWWHKKANSIPRCVAWCDGMKLKKPDRESLFYSRIQLNKLEPTDKEMKEQWWISSVEYFENPSKGIPSSDSPLKKRKRKVVCTKTSVHTKIRRREVHVRTEIHSEEETSDGLGEASIGDKLLAMERDFGVDADFKGSDPANIERKFEEVKNAFERRLLTIEQLVKPSSGSDNHVPNESMDIGHEPNDKKTVTSDDANLQPSVDVDPSLDVDHDQEAARSSTKMKSEAEPFLAQSDALKSDKPMFEIVIPLPNNTAEVVTEDNGETNINREILESTVNRLLFDSPTSGETESNVDPQILESTVKTLLDSPAKSYQAVNEHKSVNNFVDVDLEETELMAVDALMDINDFGNTPRQENHDEERQDVKTIHVPFVRETKVSKYLSTPYTNLPDSTPQQQPKVRARMKKCKKLYLPLFGPDGEEIPPWNEDIKRAKGAPKDRVMVPEDIMAYLIQEDQKKKRVGSKYEEKGFYFPWADNVIVTSIFWERLLGIREARDGWLSCTHLDIWVTYLWHYRPTDVDWVMAGPYFSEMILKDGHSVPHFYVDGVTYGTPWFKECVEKVYFPINQNDVHWVLAELHIRSGVITFYDSLCPELPWVEKREWWLNMRKTYRSKIPKLLKETEAWTIKSKTMHYVKTIITSLYNKRNQTSRHLITQKKPNFLTNAFHNHYSTSPTSLQTQTNRKQQN</sequence>
<reference evidence="6 7" key="1">
    <citation type="journal article" date="2018" name="Mol. Plant">
        <title>The genome of Artemisia annua provides insight into the evolution of Asteraceae family and artemisinin biosynthesis.</title>
        <authorList>
            <person name="Shen Q."/>
            <person name="Zhang L."/>
            <person name="Liao Z."/>
            <person name="Wang S."/>
            <person name="Yan T."/>
            <person name="Shi P."/>
            <person name="Liu M."/>
            <person name="Fu X."/>
            <person name="Pan Q."/>
            <person name="Wang Y."/>
            <person name="Lv Z."/>
            <person name="Lu X."/>
            <person name="Zhang F."/>
            <person name="Jiang W."/>
            <person name="Ma Y."/>
            <person name="Chen M."/>
            <person name="Hao X."/>
            <person name="Li L."/>
            <person name="Tang Y."/>
            <person name="Lv G."/>
            <person name="Zhou Y."/>
            <person name="Sun X."/>
            <person name="Brodelius P.E."/>
            <person name="Rose J.K.C."/>
            <person name="Tang K."/>
        </authorList>
    </citation>
    <scope>NUCLEOTIDE SEQUENCE [LARGE SCALE GENOMIC DNA]</scope>
    <source>
        <strain evidence="7">cv. Huhao1</strain>
        <tissue evidence="6">Leaf</tissue>
    </source>
</reference>
<feature type="region of interest" description="Disordered" evidence="4">
    <location>
        <begin position="423"/>
        <end position="487"/>
    </location>
</feature>
<dbReference type="AlphaFoldDB" id="A0A2U1Q7F8"/>
<keyword evidence="7" id="KW-1185">Reference proteome</keyword>
<dbReference type="OrthoDB" id="1930729at2759"/>
<comment type="caution">
    <text evidence="6">The sequence shown here is derived from an EMBL/GenBank/DDBJ whole genome shotgun (WGS) entry which is preliminary data.</text>
</comment>
<comment type="similarity">
    <text evidence="1">Belongs to the peptidase C48 family.</text>
</comment>